<evidence type="ECO:0000313" key="5">
    <source>
        <dbReference type="Proteomes" id="UP001472677"/>
    </source>
</evidence>
<comment type="similarity">
    <text evidence="1">Belongs to the PPR family. P subfamily.</text>
</comment>
<sequence>MEVGWDCGKSESLKSLHLNPIVEYEAAGHRPQPLEVVVKGLNGVCGPQTYSAIWLFTILRWRRWGRQGSLDSGLTPNGKTLTSLAKIYGKARWAKDALELWEEMKSKNWPMDFILYNTLLAMCADIGLVEEAEQLFMDMKQSRRCRPDSWSYTYTAMLKIYGSGGNVGKAMEFFEEMSEVGVELNFDKESNQMIGSADACCPLCEAGQVDKVLACLQQANPRLVAFVKSLADDEYL</sequence>
<dbReference type="PROSITE" id="PS51375">
    <property type="entry name" value="PPR"/>
    <property type="match status" value="3"/>
</dbReference>
<comment type="caution">
    <text evidence="4">The sequence shown here is derived from an EMBL/GenBank/DDBJ whole genome shotgun (WGS) entry which is preliminary data.</text>
</comment>
<feature type="repeat" description="PPR" evidence="3">
    <location>
        <begin position="77"/>
        <end position="111"/>
    </location>
</feature>
<gene>
    <name evidence="4" type="ORF">V6N12_038398</name>
</gene>
<proteinExistence type="inferred from homology"/>
<keyword evidence="5" id="KW-1185">Reference proteome</keyword>
<dbReference type="NCBIfam" id="TIGR00756">
    <property type="entry name" value="PPR"/>
    <property type="match status" value="3"/>
</dbReference>
<protein>
    <recommendedName>
        <fullName evidence="6">Pentatricopeptide repeat-containing protein</fullName>
    </recommendedName>
</protein>
<evidence type="ECO:0000256" key="3">
    <source>
        <dbReference type="PROSITE-ProRule" id="PRU00708"/>
    </source>
</evidence>
<dbReference type="Pfam" id="PF01535">
    <property type="entry name" value="PPR"/>
    <property type="match status" value="1"/>
</dbReference>
<feature type="repeat" description="PPR" evidence="3">
    <location>
        <begin position="150"/>
        <end position="184"/>
    </location>
</feature>
<accession>A0ABR2BF78</accession>
<feature type="repeat" description="PPR" evidence="3">
    <location>
        <begin position="112"/>
        <end position="147"/>
    </location>
</feature>
<reference evidence="4 5" key="1">
    <citation type="journal article" date="2024" name="G3 (Bethesda)">
        <title>Genome assembly of Hibiscus sabdariffa L. provides insights into metabolisms of medicinal natural products.</title>
        <authorList>
            <person name="Kim T."/>
        </authorList>
    </citation>
    <scope>NUCLEOTIDE SEQUENCE [LARGE SCALE GENOMIC DNA]</scope>
    <source>
        <strain evidence="4">TK-2024</strain>
        <tissue evidence="4">Old leaves</tissue>
    </source>
</reference>
<dbReference type="PANTHER" id="PTHR47447">
    <property type="entry name" value="OS03G0856100 PROTEIN"/>
    <property type="match status" value="1"/>
</dbReference>
<dbReference type="InterPro" id="IPR011990">
    <property type="entry name" value="TPR-like_helical_dom_sf"/>
</dbReference>
<evidence type="ECO:0000256" key="2">
    <source>
        <dbReference type="ARBA" id="ARBA00022737"/>
    </source>
</evidence>
<dbReference type="Proteomes" id="UP001472677">
    <property type="component" value="Unassembled WGS sequence"/>
</dbReference>
<organism evidence="4 5">
    <name type="scientific">Hibiscus sabdariffa</name>
    <name type="common">roselle</name>
    <dbReference type="NCBI Taxonomy" id="183260"/>
    <lineage>
        <taxon>Eukaryota</taxon>
        <taxon>Viridiplantae</taxon>
        <taxon>Streptophyta</taxon>
        <taxon>Embryophyta</taxon>
        <taxon>Tracheophyta</taxon>
        <taxon>Spermatophyta</taxon>
        <taxon>Magnoliopsida</taxon>
        <taxon>eudicotyledons</taxon>
        <taxon>Gunneridae</taxon>
        <taxon>Pentapetalae</taxon>
        <taxon>rosids</taxon>
        <taxon>malvids</taxon>
        <taxon>Malvales</taxon>
        <taxon>Malvaceae</taxon>
        <taxon>Malvoideae</taxon>
        <taxon>Hibiscus</taxon>
    </lineage>
</organism>
<dbReference type="Pfam" id="PF13041">
    <property type="entry name" value="PPR_2"/>
    <property type="match status" value="1"/>
</dbReference>
<keyword evidence="2" id="KW-0677">Repeat</keyword>
<evidence type="ECO:0000256" key="1">
    <source>
        <dbReference type="ARBA" id="ARBA00007626"/>
    </source>
</evidence>
<dbReference type="InterPro" id="IPR002885">
    <property type="entry name" value="PPR_rpt"/>
</dbReference>
<dbReference type="EMBL" id="JBBPBM010000125">
    <property type="protein sequence ID" value="KAK8505664.1"/>
    <property type="molecule type" value="Genomic_DNA"/>
</dbReference>
<dbReference type="PANTHER" id="PTHR47447:SF3">
    <property type="entry name" value="OS03G0856100 PROTEIN"/>
    <property type="match status" value="1"/>
</dbReference>
<name>A0ABR2BF78_9ROSI</name>
<evidence type="ECO:0000313" key="4">
    <source>
        <dbReference type="EMBL" id="KAK8505664.1"/>
    </source>
</evidence>
<dbReference type="Gene3D" id="1.25.40.10">
    <property type="entry name" value="Tetratricopeptide repeat domain"/>
    <property type="match status" value="1"/>
</dbReference>
<evidence type="ECO:0008006" key="6">
    <source>
        <dbReference type="Google" id="ProtNLM"/>
    </source>
</evidence>